<dbReference type="InterPro" id="IPR045191">
    <property type="entry name" value="MBR1/2-like"/>
</dbReference>
<feature type="domain" description="RING-type" evidence="11">
    <location>
        <begin position="186"/>
        <end position="227"/>
    </location>
</feature>
<keyword evidence="3" id="KW-0808">Transferase</keyword>
<dbReference type="EC" id="2.3.2.27" evidence="2"/>
<feature type="region of interest" description="Disordered" evidence="10">
    <location>
        <begin position="1"/>
        <end position="56"/>
    </location>
</feature>
<accession>A0A8S1LDH2</accession>
<dbReference type="EMBL" id="CAJJDN010000020">
    <property type="protein sequence ID" value="CAD8065627.1"/>
    <property type="molecule type" value="Genomic_DNA"/>
</dbReference>
<dbReference type="GO" id="GO:0061630">
    <property type="term" value="F:ubiquitin protein ligase activity"/>
    <property type="evidence" value="ECO:0007669"/>
    <property type="project" value="UniProtKB-EC"/>
</dbReference>
<protein>
    <recommendedName>
        <fullName evidence="2">RING-type E3 ubiquitin transferase</fullName>
        <ecNumber evidence="2">2.3.2.27</ecNumber>
    </recommendedName>
</protein>
<evidence type="ECO:0000259" key="11">
    <source>
        <dbReference type="PROSITE" id="PS50089"/>
    </source>
</evidence>
<dbReference type="GO" id="GO:0008270">
    <property type="term" value="F:zinc ion binding"/>
    <property type="evidence" value="ECO:0007669"/>
    <property type="project" value="UniProtKB-KW"/>
</dbReference>
<dbReference type="PANTHER" id="PTHR22937:SF65">
    <property type="entry name" value="E3 UBIQUITIN-PROTEIN LIGASE ARK2C"/>
    <property type="match status" value="1"/>
</dbReference>
<name>A0A8S1LDH2_9CILI</name>
<sequence length="230" mass="27795">MDSKSDMKQMLNKFNTYKTSNPSYISNRNDNLKINQQQQQQQQLPIHQNQMQPQPQKIVSQTDYEKLKKENDLLRSELFITKEQLKNLTEDYQKLQQKYHQVQHQVKQPSDEFLIAKMQRQLRHQQYQEFMQEAMMPQKQFQTDGMTYEELLELQNQIGHVSRGLTKEQIKKIPKKIVYNKQKDVCSICQNDIVKFEKIRELKCKHFYHSKCIKKWLINEKKCPICQIEV</sequence>
<dbReference type="PROSITE" id="PS50089">
    <property type="entry name" value="ZF_RING_2"/>
    <property type="match status" value="1"/>
</dbReference>
<keyword evidence="9" id="KW-0175">Coiled coil</keyword>
<evidence type="ECO:0000256" key="1">
    <source>
        <dbReference type="ARBA" id="ARBA00000900"/>
    </source>
</evidence>
<dbReference type="Pfam" id="PF13639">
    <property type="entry name" value="zf-RING_2"/>
    <property type="match status" value="1"/>
</dbReference>
<keyword evidence="6" id="KW-0833">Ubl conjugation pathway</keyword>
<evidence type="ECO:0000256" key="10">
    <source>
        <dbReference type="SAM" id="MobiDB-lite"/>
    </source>
</evidence>
<comment type="catalytic activity">
    <reaction evidence="1">
        <text>S-ubiquitinyl-[E2 ubiquitin-conjugating enzyme]-L-cysteine + [acceptor protein]-L-lysine = [E2 ubiquitin-conjugating enzyme]-L-cysteine + N(6)-ubiquitinyl-[acceptor protein]-L-lysine.</text>
        <dbReference type="EC" id="2.3.2.27"/>
    </reaction>
</comment>
<evidence type="ECO:0000256" key="6">
    <source>
        <dbReference type="ARBA" id="ARBA00022786"/>
    </source>
</evidence>
<evidence type="ECO:0000256" key="5">
    <source>
        <dbReference type="ARBA" id="ARBA00022771"/>
    </source>
</evidence>
<feature type="coiled-coil region" evidence="9">
    <location>
        <begin position="64"/>
        <end position="105"/>
    </location>
</feature>
<keyword evidence="5 8" id="KW-0863">Zinc-finger</keyword>
<organism evidence="12 13">
    <name type="scientific">Paramecium sonneborni</name>
    <dbReference type="NCBI Taxonomy" id="65129"/>
    <lineage>
        <taxon>Eukaryota</taxon>
        <taxon>Sar</taxon>
        <taxon>Alveolata</taxon>
        <taxon>Ciliophora</taxon>
        <taxon>Intramacronucleata</taxon>
        <taxon>Oligohymenophorea</taxon>
        <taxon>Peniculida</taxon>
        <taxon>Parameciidae</taxon>
        <taxon>Paramecium</taxon>
    </lineage>
</organism>
<dbReference type="PANTHER" id="PTHR22937">
    <property type="entry name" value="E3 UBIQUITIN-PROTEIN LIGASE RNF165"/>
    <property type="match status" value="1"/>
</dbReference>
<dbReference type="SMART" id="SM00184">
    <property type="entry name" value="RING"/>
    <property type="match status" value="1"/>
</dbReference>
<evidence type="ECO:0000256" key="8">
    <source>
        <dbReference type="PROSITE-ProRule" id="PRU00175"/>
    </source>
</evidence>
<evidence type="ECO:0000313" key="13">
    <source>
        <dbReference type="Proteomes" id="UP000692954"/>
    </source>
</evidence>
<evidence type="ECO:0000256" key="2">
    <source>
        <dbReference type="ARBA" id="ARBA00012483"/>
    </source>
</evidence>
<dbReference type="InterPro" id="IPR001841">
    <property type="entry name" value="Znf_RING"/>
</dbReference>
<feature type="compositionally biased region" description="Polar residues" evidence="10">
    <location>
        <begin position="12"/>
        <end position="33"/>
    </location>
</feature>
<reference evidence="12" key="1">
    <citation type="submission" date="2021-01" db="EMBL/GenBank/DDBJ databases">
        <authorList>
            <consortium name="Genoscope - CEA"/>
            <person name="William W."/>
        </authorList>
    </citation>
    <scope>NUCLEOTIDE SEQUENCE</scope>
</reference>
<dbReference type="Proteomes" id="UP000692954">
    <property type="component" value="Unassembled WGS sequence"/>
</dbReference>
<evidence type="ECO:0000256" key="9">
    <source>
        <dbReference type="SAM" id="Coils"/>
    </source>
</evidence>
<evidence type="ECO:0000256" key="4">
    <source>
        <dbReference type="ARBA" id="ARBA00022723"/>
    </source>
</evidence>
<gene>
    <name evidence="12" type="ORF">PSON_ATCC_30995.1.T0200333</name>
</gene>
<proteinExistence type="predicted"/>
<dbReference type="AlphaFoldDB" id="A0A8S1LDH2"/>
<keyword evidence="7" id="KW-0862">Zinc</keyword>
<feature type="compositionally biased region" description="Low complexity" evidence="10">
    <location>
        <begin position="34"/>
        <end position="54"/>
    </location>
</feature>
<dbReference type="OrthoDB" id="1302410at2759"/>
<evidence type="ECO:0000256" key="7">
    <source>
        <dbReference type="ARBA" id="ARBA00022833"/>
    </source>
</evidence>
<keyword evidence="13" id="KW-1185">Reference proteome</keyword>
<evidence type="ECO:0000313" key="12">
    <source>
        <dbReference type="EMBL" id="CAD8065627.1"/>
    </source>
</evidence>
<comment type="caution">
    <text evidence="12">The sequence shown here is derived from an EMBL/GenBank/DDBJ whole genome shotgun (WGS) entry which is preliminary data.</text>
</comment>
<keyword evidence="4" id="KW-0479">Metal-binding</keyword>
<evidence type="ECO:0000256" key="3">
    <source>
        <dbReference type="ARBA" id="ARBA00022679"/>
    </source>
</evidence>